<gene>
    <name evidence="2" type="ORF">HA482_35850</name>
</gene>
<evidence type="ECO:0000256" key="1">
    <source>
        <dbReference type="SAM" id="SignalP"/>
    </source>
</evidence>
<name>A0ABR7UJE4_9BRAD</name>
<dbReference type="Proteomes" id="UP000639516">
    <property type="component" value="Unassembled WGS sequence"/>
</dbReference>
<keyword evidence="3" id="KW-1185">Reference proteome</keyword>
<proteinExistence type="predicted"/>
<feature type="signal peptide" evidence="1">
    <location>
        <begin position="1"/>
        <end position="22"/>
    </location>
</feature>
<evidence type="ECO:0000313" key="2">
    <source>
        <dbReference type="EMBL" id="MBC9983567.1"/>
    </source>
</evidence>
<evidence type="ECO:0000313" key="3">
    <source>
        <dbReference type="Proteomes" id="UP000639516"/>
    </source>
</evidence>
<accession>A0ABR7UJE4</accession>
<reference evidence="2 3" key="1">
    <citation type="journal article" date="2020" name="Arch. Microbiol.">
        <title>Bradyrhizobium campsiandrae sp. nov., a nitrogen-fixing bacterial strain isolated from a native leguminous tree from the Amazon adapted to flooded conditions.</title>
        <authorList>
            <person name="Cabral Michel D."/>
            <person name="Martins da Costa E."/>
            <person name="Azarias Guimaraes A."/>
            <person name="Soares de Carvalho T."/>
            <person name="Santos de Castro Caputo P."/>
            <person name="Willems A."/>
            <person name="de Souza Moreira F.M."/>
        </authorList>
    </citation>
    <scope>NUCLEOTIDE SEQUENCE [LARGE SCALE GENOMIC DNA]</scope>
    <source>
        <strain evidence="3">INPA 384B</strain>
    </source>
</reference>
<dbReference type="RefSeq" id="WP_188107591.1">
    <property type="nucleotide sequence ID" value="NZ_JAANIH010000084.1"/>
</dbReference>
<feature type="chain" id="PRO_5045164600" evidence="1">
    <location>
        <begin position="23"/>
        <end position="696"/>
    </location>
</feature>
<protein>
    <submittedName>
        <fullName evidence="2">Uncharacterized protein</fullName>
    </submittedName>
</protein>
<organism evidence="2 3">
    <name type="scientific">Bradyrhizobium campsiandrae</name>
    <dbReference type="NCBI Taxonomy" id="1729892"/>
    <lineage>
        <taxon>Bacteria</taxon>
        <taxon>Pseudomonadati</taxon>
        <taxon>Pseudomonadota</taxon>
        <taxon>Alphaproteobacteria</taxon>
        <taxon>Hyphomicrobiales</taxon>
        <taxon>Nitrobacteraceae</taxon>
        <taxon>Bradyrhizobium</taxon>
    </lineage>
</organism>
<dbReference type="EMBL" id="JAATTO010000073">
    <property type="protein sequence ID" value="MBC9983567.1"/>
    <property type="molecule type" value="Genomic_DNA"/>
</dbReference>
<sequence length="696" mass="72098">MVLRKLATATLAAGLYLANAAAAETVSQDPGRSPESAGIAEKARLASSWRSLDLTSRTLTAGPVPAAWDAGLFLDVGTLETSLGQIVGLKLRRSGQGLLAGTSVTVEGMRLKPDAGSLEAELDLAAEKAGFSLPLKVAANVTFQGVSKGSDGTSSLVTLRIEPTGISPHSDGSLLDIAKRSFLTAVIPDLLVLFADPHLFEARIPLPDHVEVPLGLEKTQTIPVNGGSGSVTIQTSMAKGSVAQDISYGGVVFGRKGVWLLGRLAEGAASDRVADEPPASLAELRSRVEALRASVTAELDRSKTPSGAGVHVGKSALLALTDKIRKLDPSLRRVTFKTVGKNGNLAGKRQDLGILGNLGIQASLLDAGAGSGGVGIEFGQATWSQKSLMLPLDATLDAEAKIQLNVDMIASGVVRTSVGLVGHGSGSMTAIAQPVVTGSGDRKVAAIEFPGSCSALQADVKTDGVLKGDLGWMKVPSIGGRISSSLGPIPPVLVLDGRPHLVRVAAKNFGDWSVEAPHSALAVAFAPEAFAASDDGIDLVVRLRVAPVVADGPRPDADEALDRAARTETEQVSAATKDALAQLAPAPCPASSGFALLLGDLVFGSNNEIVRLLVLLGKLPKEAWETVEHLGHEVSIDKVKGWIDDPQGSLKRGEFGKLADHVGHELSVDKGKEWIQHPADAARRGAVGRVIRGKLP</sequence>
<keyword evidence="1" id="KW-0732">Signal</keyword>
<comment type="caution">
    <text evidence="2">The sequence shown here is derived from an EMBL/GenBank/DDBJ whole genome shotgun (WGS) entry which is preliminary data.</text>
</comment>